<dbReference type="EMBL" id="CP114280">
    <property type="protein sequence ID" value="WFN57021.1"/>
    <property type="molecule type" value="Genomic_DNA"/>
</dbReference>
<evidence type="ECO:0000256" key="2">
    <source>
        <dbReference type="ARBA" id="ARBA00006671"/>
    </source>
</evidence>
<dbReference type="InterPro" id="IPR000259">
    <property type="entry name" value="Adhesion_dom_fimbrial"/>
</dbReference>
<feature type="domain" description="Fimbrial-type adhesion" evidence="5">
    <location>
        <begin position="34"/>
        <end position="180"/>
    </location>
</feature>
<organism evidence="6 7">
    <name type="scientific">Dickeya lacustris</name>
    <dbReference type="NCBI Taxonomy" id="2259638"/>
    <lineage>
        <taxon>Bacteria</taxon>
        <taxon>Pseudomonadati</taxon>
        <taxon>Pseudomonadota</taxon>
        <taxon>Gammaproteobacteria</taxon>
        <taxon>Enterobacterales</taxon>
        <taxon>Pectobacteriaceae</taxon>
        <taxon>Dickeya</taxon>
    </lineage>
</organism>
<dbReference type="InterPro" id="IPR036937">
    <property type="entry name" value="Adhesion_dom_fimbrial_sf"/>
</dbReference>
<evidence type="ECO:0000313" key="6">
    <source>
        <dbReference type="EMBL" id="WFN57021.1"/>
    </source>
</evidence>
<evidence type="ECO:0000259" key="5">
    <source>
        <dbReference type="Pfam" id="PF00419"/>
    </source>
</evidence>
<keyword evidence="3" id="KW-0732">Signal</keyword>
<dbReference type="RefSeq" id="WP_125258460.1">
    <property type="nucleotide sequence ID" value="NZ_CP114280.1"/>
</dbReference>
<evidence type="ECO:0000256" key="4">
    <source>
        <dbReference type="ARBA" id="ARBA00023263"/>
    </source>
</evidence>
<dbReference type="InterPro" id="IPR050263">
    <property type="entry name" value="Bact_Fimbrial_Adh_Pro"/>
</dbReference>
<gene>
    <name evidence="6" type="ORF">O1Q98_07330</name>
</gene>
<proteinExistence type="inferred from homology"/>
<reference evidence="6 7" key="1">
    <citation type="submission" date="2022-12" db="EMBL/GenBank/DDBJ databases">
        <title>Complete genome sequencing of Dickeya lacustris type strain LMG30899.</title>
        <authorList>
            <person name="Dobhal S."/>
            <person name="Arizala D."/>
            <person name="Arif M."/>
        </authorList>
    </citation>
    <scope>NUCLEOTIDE SEQUENCE [LARGE SCALE GENOMIC DNA]</scope>
    <source>
        <strain evidence="6 7">LMG30899</strain>
    </source>
</reference>
<evidence type="ECO:0000313" key="7">
    <source>
        <dbReference type="Proteomes" id="UP001219630"/>
    </source>
</evidence>
<dbReference type="Pfam" id="PF00419">
    <property type="entry name" value="Fimbrial"/>
    <property type="match status" value="1"/>
</dbReference>
<sequence length="180" mass="19639">MRGKVQAVLLIILLSPPVIAGHRWHVVLPGGNMRFQGEIIAESCRVAVGDRQMRVSMGQIADSRVNQVGADANPVPFVIHLQDCNTAVSDRVGVAFRGVADNANPDVLALTDEPQAARGIGVALFDERDRLIPLNREPHSWTKLHPGAVELRFVAKYRATQREISGGVANAQAWFALTYQ</sequence>
<keyword evidence="4" id="KW-0281">Fimbrium</keyword>
<dbReference type="Gene3D" id="2.60.40.1090">
    <property type="entry name" value="Fimbrial-type adhesion domain"/>
    <property type="match status" value="1"/>
</dbReference>
<comment type="subcellular location">
    <subcellularLocation>
        <location evidence="1">Fimbrium</location>
    </subcellularLocation>
</comment>
<dbReference type="InterPro" id="IPR008966">
    <property type="entry name" value="Adhesion_dom_sf"/>
</dbReference>
<name>A0ABY8GAN5_9GAMM</name>
<dbReference type="Proteomes" id="UP001219630">
    <property type="component" value="Chromosome"/>
</dbReference>
<accession>A0ABY8GAN5</accession>
<dbReference type="PANTHER" id="PTHR33420">
    <property type="entry name" value="FIMBRIAL SUBUNIT ELFA-RELATED"/>
    <property type="match status" value="1"/>
</dbReference>
<protein>
    <submittedName>
        <fullName evidence="6">Fimbrial protein</fullName>
    </submittedName>
</protein>
<keyword evidence="7" id="KW-1185">Reference proteome</keyword>
<dbReference type="PANTHER" id="PTHR33420:SF12">
    <property type="entry name" value="FIMBRIN-LIKE PROTEIN FIMI-RELATED"/>
    <property type="match status" value="1"/>
</dbReference>
<dbReference type="SUPFAM" id="SSF49401">
    <property type="entry name" value="Bacterial adhesins"/>
    <property type="match status" value="1"/>
</dbReference>
<comment type="similarity">
    <text evidence="2">Belongs to the fimbrial protein family.</text>
</comment>
<evidence type="ECO:0000256" key="1">
    <source>
        <dbReference type="ARBA" id="ARBA00004561"/>
    </source>
</evidence>
<evidence type="ECO:0000256" key="3">
    <source>
        <dbReference type="ARBA" id="ARBA00022729"/>
    </source>
</evidence>